<keyword evidence="4" id="KW-1185">Reference proteome</keyword>
<proteinExistence type="predicted"/>
<keyword evidence="1 3" id="KW-0378">Hydrolase</keyword>
<dbReference type="GO" id="GO:0016787">
    <property type="term" value="F:hydrolase activity"/>
    <property type="evidence" value="ECO:0007669"/>
    <property type="project" value="UniProtKB-KW"/>
</dbReference>
<gene>
    <name evidence="3" type="ORF">GCM10023205_73020</name>
</gene>
<organism evidence="3 4">
    <name type="scientific">Yinghuangia aomiensis</name>
    <dbReference type="NCBI Taxonomy" id="676205"/>
    <lineage>
        <taxon>Bacteria</taxon>
        <taxon>Bacillati</taxon>
        <taxon>Actinomycetota</taxon>
        <taxon>Actinomycetes</taxon>
        <taxon>Kitasatosporales</taxon>
        <taxon>Streptomycetaceae</taxon>
        <taxon>Yinghuangia</taxon>
    </lineage>
</organism>
<dbReference type="RefSeq" id="WP_345680133.1">
    <property type="nucleotide sequence ID" value="NZ_BAABHS010000041.1"/>
</dbReference>
<dbReference type="InterPro" id="IPR013094">
    <property type="entry name" value="AB_hydrolase_3"/>
</dbReference>
<reference evidence="4" key="1">
    <citation type="journal article" date="2019" name="Int. J. Syst. Evol. Microbiol.">
        <title>The Global Catalogue of Microorganisms (GCM) 10K type strain sequencing project: providing services to taxonomists for standard genome sequencing and annotation.</title>
        <authorList>
            <consortium name="The Broad Institute Genomics Platform"/>
            <consortium name="The Broad Institute Genome Sequencing Center for Infectious Disease"/>
            <person name="Wu L."/>
            <person name="Ma J."/>
        </authorList>
    </citation>
    <scope>NUCLEOTIDE SEQUENCE [LARGE SCALE GENOMIC DNA]</scope>
    <source>
        <strain evidence="4">JCM 17986</strain>
    </source>
</reference>
<accession>A0ABP9I7I2</accession>
<dbReference type="PANTHER" id="PTHR48081">
    <property type="entry name" value="AB HYDROLASE SUPERFAMILY PROTEIN C4A8.06C"/>
    <property type="match status" value="1"/>
</dbReference>
<dbReference type="SUPFAM" id="SSF53474">
    <property type="entry name" value="alpha/beta-Hydrolases"/>
    <property type="match status" value="1"/>
</dbReference>
<dbReference type="Proteomes" id="UP001500466">
    <property type="component" value="Unassembled WGS sequence"/>
</dbReference>
<evidence type="ECO:0000313" key="3">
    <source>
        <dbReference type="EMBL" id="GAA4990751.1"/>
    </source>
</evidence>
<dbReference type="InterPro" id="IPR050300">
    <property type="entry name" value="GDXG_lipolytic_enzyme"/>
</dbReference>
<sequence>MSKEDMWVASADPAVRVRVYPANSASRAADAKPPALLWMHGGGFVGGSLDMPEGDAVCSRLAASGITCVSVDYRLVPAFGKGRARKTANAVRFPLPLDDCAHAWQWLVDNAPELGVDSARLHVGGASAGGCLAAALALRLTSAGTAPRGVVLAYPFLHPELPAFGPELRHALRGLRRAGTFSASVVKWMAGNYVGRGRRHLLPQAFPGGSDLTGFPPTLIVNSDRDSLRASGEAFAAELRAQGRPVRVCCEAGTAHGHLNKPETPAFERSVATIAAWFDGC</sequence>
<dbReference type="EMBL" id="BAABHS010000041">
    <property type="protein sequence ID" value="GAA4990751.1"/>
    <property type="molecule type" value="Genomic_DNA"/>
</dbReference>
<comment type="caution">
    <text evidence="3">The sequence shown here is derived from an EMBL/GenBank/DDBJ whole genome shotgun (WGS) entry which is preliminary data.</text>
</comment>
<feature type="domain" description="Alpha/beta hydrolase fold-3" evidence="2">
    <location>
        <begin position="36"/>
        <end position="258"/>
    </location>
</feature>
<dbReference type="PANTHER" id="PTHR48081:SF8">
    <property type="entry name" value="ALPHA_BETA HYDROLASE FOLD-3 DOMAIN-CONTAINING PROTEIN-RELATED"/>
    <property type="match status" value="1"/>
</dbReference>
<evidence type="ECO:0000256" key="1">
    <source>
        <dbReference type="ARBA" id="ARBA00022801"/>
    </source>
</evidence>
<protein>
    <submittedName>
        <fullName evidence="3">Alpha/beta hydrolase</fullName>
    </submittedName>
</protein>
<dbReference type="InterPro" id="IPR029058">
    <property type="entry name" value="AB_hydrolase_fold"/>
</dbReference>
<dbReference type="Pfam" id="PF07859">
    <property type="entry name" value="Abhydrolase_3"/>
    <property type="match status" value="1"/>
</dbReference>
<name>A0ABP9I7I2_9ACTN</name>
<evidence type="ECO:0000259" key="2">
    <source>
        <dbReference type="Pfam" id="PF07859"/>
    </source>
</evidence>
<evidence type="ECO:0000313" key="4">
    <source>
        <dbReference type="Proteomes" id="UP001500466"/>
    </source>
</evidence>
<dbReference type="Gene3D" id="3.40.50.1820">
    <property type="entry name" value="alpha/beta hydrolase"/>
    <property type="match status" value="1"/>
</dbReference>